<dbReference type="EMBL" id="CAXAMM010005424">
    <property type="protein sequence ID" value="CAK9007157.1"/>
    <property type="molecule type" value="Genomic_DNA"/>
</dbReference>
<evidence type="ECO:0000313" key="3">
    <source>
        <dbReference type="Proteomes" id="UP001642464"/>
    </source>
</evidence>
<dbReference type="Proteomes" id="UP001642464">
    <property type="component" value="Unassembled WGS sequence"/>
</dbReference>
<proteinExistence type="predicted"/>
<evidence type="ECO:0000256" key="1">
    <source>
        <dbReference type="SAM" id="Coils"/>
    </source>
</evidence>
<keyword evidence="3" id="KW-1185">Reference proteome</keyword>
<comment type="caution">
    <text evidence="2">The sequence shown here is derived from an EMBL/GenBank/DDBJ whole genome shotgun (WGS) entry which is preliminary data.</text>
</comment>
<name>A0ABP0IYJ4_9DINO</name>
<organism evidence="2 3">
    <name type="scientific">Durusdinium trenchii</name>
    <dbReference type="NCBI Taxonomy" id="1381693"/>
    <lineage>
        <taxon>Eukaryota</taxon>
        <taxon>Sar</taxon>
        <taxon>Alveolata</taxon>
        <taxon>Dinophyceae</taxon>
        <taxon>Suessiales</taxon>
        <taxon>Symbiodiniaceae</taxon>
        <taxon>Durusdinium</taxon>
    </lineage>
</organism>
<reference evidence="2 3" key="1">
    <citation type="submission" date="2024-02" db="EMBL/GenBank/DDBJ databases">
        <authorList>
            <person name="Chen Y."/>
            <person name="Shah S."/>
            <person name="Dougan E. K."/>
            <person name="Thang M."/>
            <person name="Chan C."/>
        </authorList>
    </citation>
    <scope>NUCLEOTIDE SEQUENCE [LARGE SCALE GENOMIC DNA]</scope>
</reference>
<feature type="coiled-coil region" evidence="1">
    <location>
        <begin position="129"/>
        <end position="177"/>
    </location>
</feature>
<accession>A0ABP0IYJ4</accession>
<protein>
    <recommendedName>
        <fullName evidence="4">PDZ domain-containing protein</fullName>
    </recommendedName>
</protein>
<gene>
    <name evidence="2" type="ORF">SCF082_LOCUS9340</name>
</gene>
<evidence type="ECO:0008006" key="4">
    <source>
        <dbReference type="Google" id="ProtNLM"/>
    </source>
</evidence>
<sequence>MAKRSRVSAPNSAPRLPRLVRAGPPLGGVVGSTLLLAFLCGPQVFVGLVSPTRRLGHVPRWAAAELWQEASQAERGRSELLLSKLEERKAGSTLVAPRGFLGARSVAARRLARGEARRRATQDLEGVGSEQLRQKCLELQEAVRSLLEAEGASQSSFEQLRESNDQLEEALQELQNPGRSSLPSFVPDAALPGDPVRIDVLPPARETDGPALLPGEAHVRVSLPLVDNGEVMWGCDLTPLFEESGDRLMFFTAFLPLGLQLTSAPRPSELPGSAELIRVEAVEPKGEAELLGIRSGDVLRAVSYVGAGPEPGWLDKMLGAEAMPMKQVMKCDGRPLEEVIEALQSNSKNPDGRLVLLLERP</sequence>
<evidence type="ECO:0000313" key="2">
    <source>
        <dbReference type="EMBL" id="CAK9007157.1"/>
    </source>
</evidence>
<keyword evidence="1" id="KW-0175">Coiled coil</keyword>